<protein>
    <submittedName>
        <fullName evidence="1">Similar to Saccharomyces cerevisiae YPR101W SNT309 Member of the NineTeen Complex (NTC) that contains Prp19p and stabilizes U6 snRNA in catalytic forms of the spliceosome containing U2</fullName>
    </submittedName>
</protein>
<dbReference type="STRING" id="1789683.A0A1X7QXH8"/>
<reference evidence="1 2" key="1">
    <citation type="submission" date="2017-04" db="EMBL/GenBank/DDBJ databases">
        <authorList>
            <person name="Afonso C.L."/>
            <person name="Miller P.J."/>
            <person name="Scott M.A."/>
            <person name="Spackman E."/>
            <person name="Goraichik I."/>
            <person name="Dimitrov K.M."/>
            <person name="Suarez D.L."/>
            <person name="Swayne D.E."/>
        </authorList>
    </citation>
    <scope>NUCLEOTIDE SEQUENCE [LARGE SCALE GENOMIC DNA]</scope>
</reference>
<dbReference type="EMBL" id="FXLY01000002">
    <property type="protein sequence ID" value="SMN18155.1"/>
    <property type="molecule type" value="Genomic_DNA"/>
</dbReference>
<proteinExistence type="predicted"/>
<evidence type="ECO:0000313" key="2">
    <source>
        <dbReference type="Proteomes" id="UP000196158"/>
    </source>
</evidence>
<sequence length="213" mass="25250">MDYLPFIDNKIPSDEYKDKAERLIHDTMQEQNTIGLHPYVQKMLEMHKKTDHVIPDSMFQEYIQKFPSEDNPRGQKRSLESSHLDDESFLQEFNSKHPHIDLLRYNLEDISSDDNQLSTKTKLAIIDSYLTHQIITLRDLIPNTLVNQWAINTDFIRTNTRTIDNLLSQQIKQLEDLDKYREKAQVNQATSYDKLNYDINEKILDIIEDHFPK</sequence>
<dbReference type="Proteomes" id="UP000196158">
    <property type="component" value="Unassembled WGS sequence"/>
</dbReference>
<dbReference type="AlphaFoldDB" id="A0A1X7QXH8"/>
<gene>
    <name evidence="1" type="ORF">KASA_0Q05841G</name>
</gene>
<name>A0A1X7QXH8_9SACH</name>
<accession>A0A1X7QXH8</accession>
<organism evidence="1 2">
    <name type="scientific">Maudiozyma saulgeensis</name>
    <dbReference type="NCBI Taxonomy" id="1789683"/>
    <lineage>
        <taxon>Eukaryota</taxon>
        <taxon>Fungi</taxon>
        <taxon>Dikarya</taxon>
        <taxon>Ascomycota</taxon>
        <taxon>Saccharomycotina</taxon>
        <taxon>Saccharomycetes</taxon>
        <taxon>Saccharomycetales</taxon>
        <taxon>Saccharomycetaceae</taxon>
        <taxon>Maudiozyma</taxon>
    </lineage>
</organism>
<keyword evidence="2" id="KW-1185">Reference proteome</keyword>
<evidence type="ECO:0000313" key="1">
    <source>
        <dbReference type="EMBL" id="SMN18155.1"/>
    </source>
</evidence>
<dbReference type="OrthoDB" id="4059443at2759"/>